<feature type="domain" description="Hflx-type G" evidence="8">
    <location>
        <begin position="198"/>
        <end position="367"/>
    </location>
</feature>
<dbReference type="InterPro" id="IPR042108">
    <property type="entry name" value="GTPase_HflX_N_sf"/>
</dbReference>
<dbReference type="Pfam" id="PF13167">
    <property type="entry name" value="GTP-bdg_N"/>
    <property type="match status" value="1"/>
</dbReference>
<dbReference type="Gene3D" id="6.10.250.2860">
    <property type="match status" value="1"/>
</dbReference>
<evidence type="ECO:0000256" key="1">
    <source>
        <dbReference type="ARBA" id="ARBA00022723"/>
    </source>
</evidence>
<accession>A0A1F4XLE3</accession>
<dbReference type="NCBIfam" id="TIGR03156">
    <property type="entry name" value="GTP_HflX"/>
    <property type="match status" value="1"/>
</dbReference>
<dbReference type="PANTHER" id="PTHR10229">
    <property type="entry name" value="GTP-BINDING PROTEIN HFLX"/>
    <property type="match status" value="1"/>
</dbReference>
<sequence>MSLPVILVDVVGKDVSQKEAFERLEELENLVNTFGGLVVVKKVQRRGIPDYGTFVGKGKIQEIMDDGKALGAKLVVVNNILKPGQVYRLSEQLRKVKMGAWDRIDLILKIFSKHAKSAEAKLQIELAAIRHTGPRIFGLGLDLSRQGGGIGTSGIGETNIERMKRHLKEHEHRVMMKLKHMEKVRTQHREHRARLNLPTAAIVGYTNAGKSSLLRAITKKDAYVANKLFATLDTRIGQLHIQNETPQGINVMLSDTIGFIRDLPPSLIKSFKSTLEEAIHADIILHVIDYSDPKMEDKIMIVEDILKDLGLGDRPQIFVFNKYDLPSPFAKFEIERQYQAFSPVFASAERKVGLDELKQVIKQKLKK</sequence>
<dbReference type="InterPro" id="IPR032305">
    <property type="entry name" value="GTP-bd_M"/>
</dbReference>
<comment type="cofactor">
    <cofactor evidence="7">
        <name>Mg(2+)</name>
        <dbReference type="ChEBI" id="CHEBI:18420"/>
    </cofactor>
</comment>
<evidence type="ECO:0000256" key="2">
    <source>
        <dbReference type="ARBA" id="ARBA00022741"/>
    </source>
</evidence>
<dbReference type="InterPro" id="IPR016496">
    <property type="entry name" value="GTPase_HflX"/>
</dbReference>
<keyword evidence="5" id="KW-0963">Cytoplasm</keyword>
<dbReference type="InterPro" id="IPR030394">
    <property type="entry name" value="G_HFLX_dom"/>
</dbReference>
<dbReference type="GO" id="GO:0005525">
    <property type="term" value="F:GTP binding"/>
    <property type="evidence" value="ECO:0007669"/>
    <property type="project" value="UniProtKB-UniRule"/>
</dbReference>
<reference evidence="9 10" key="1">
    <citation type="journal article" date="2016" name="Nat. Commun.">
        <title>Thousands of microbial genomes shed light on interconnected biogeochemical processes in an aquifer system.</title>
        <authorList>
            <person name="Anantharaman K."/>
            <person name="Brown C.T."/>
            <person name="Hug L.A."/>
            <person name="Sharon I."/>
            <person name="Castelle C.J."/>
            <person name="Probst A.J."/>
            <person name="Thomas B.C."/>
            <person name="Singh A."/>
            <person name="Wilkins M.J."/>
            <person name="Karaoz U."/>
            <person name="Brodie E.L."/>
            <person name="Williams K.H."/>
            <person name="Hubbard S.S."/>
            <person name="Banfield J.F."/>
        </authorList>
    </citation>
    <scope>NUCLEOTIDE SEQUENCE [LARGE SCALE GENOMIC DNA]</scope>
</reference>
<evidence type="ECO:0000313" key="9">
    <source>
        <dbReference type="EMBL" id="OGC82532.1"/>
    </source>
</evidence>
<dbReference type="STRING" id="1817814.A2V81_01025"/>
<dbReference type="Pfam" id="PF01926">
    <property type="entry name" value="MMR_HSR1"/>
    <property type="match status" value="1"/>
</dbReference>
<dbReference type="EMBL" id="MEWR01000005">
    <property type="protein sequence ID" value="OGC82532.1"/>
    <property type="molecule type" value="Genomic_DNA"/>
</dbReference>
<dbReference type="PROSITE" id="PS51705">
    <property type="entry name" value="G_HFLX"/>
    <property type="match status" value="1"/>
</dbReference>
<dbReference type="GO" id="GO:0005737">
    <property type="term" value="C:cytoplasm"/>
    <property type="evidence" value="ECO:0007669"/>
    <property type="project" value="UniProtKB-SubCell"/>
</dbReference>
<keyword evidence="4 5" id="KW-0342">GTP-binding</keyword>
<proteinExistence type="inferred from homology"/>
<feature type="binding site" evidence="6">
    <location>
        <begin position="204"/>
        <end position="211"/>
    </location>
    <ligand>
        <name>GTP</name>
        <dbReference type="ChEBI" id="CHEBI:37565"/>
    </ligand>
</feature>
<dbReference type="SUPFAM" id="SSF52540">
    <property type="entry name" value="P-loop containing nucleoside triphosphate hydrolases"/>
    <property type="match status" value="1"/>
</dbReference>
<dbReference type="PANTHER" id="PTHR10229:SF0">
    <property type="entry name" value="GTP-BINDING PROTEIN 6-RELATED"/>
    <property type="match status" value="1"/>
</dbReference>
<comment type="caution">
    <text evidence="9">The sequence shown here is derived from an EMBL/GenBank/DDBJ whole genome shotgun (WGS) entry which is preliminary data.</text>
</comment>
<feature type="binding site" evidence="7">
    <location>
        <position position="211"/>
    </location>
    <ligand>
        <name>Mg(2+)</name>
        <dbReference type="ChEBI" id="CHEBI:18420"/>
    </ligand>
</feature>
<dbReference type="Gene3D" id="3.40.50.300">
    <property type="entry name" value="P-loop containing nucleotide triphosphate hydrolases"/>
    <property type="match status" value="1"/>
</dbReference>
<dbReference type="GO" id="GO:0003924">
    <property type="term" value="F:GTPase activity"/>
    <property type="evidence" value="ECO:0007669"/>
    <property type="project" value="UniProtKB-UniRule"/>
</dbReference>
<dbReference type="PRINTS" id="PR00326">
    <property type="entry name" value="GTP1OBG"/>
</dbReference>
<evidence type="ECO:0000259" key="8">
    <source>
        <dbReference type="PROSITE" id="PS51705"/>
    </source>
</evidence>
<dbReference type="CDD" id="cd01878">
    <property type="entry name" value="HflX"/>
    <property type="match status" value="1"/>
</dbReference>
<dbReference type="InterPro" id="IPR027417">
    <property type="entry name" value="P-loop_NTPase"/>
</dbReference>
<protein>
    <recommendedName>
        <fullName evidence="5">GTPase HflX</fullName>
    </recommendedName>
    <alternativeName>
        <fullName evidence="5">GTP-binding protein HflX</fullName>
    </alternativeName>
</protein>
<comment type="subunit">
    <text evidence="5">Monomer. Associates with the 50S ribosomal subunit.</text>
</comment>
<feature type="binding site" evidence="6">
    <location>
        <begin position="229"/>
        <end position="233"/>
    </location>
    <ligand>
        <name>GTP</name>
        <dbReference type="ChEBI" id="CHEBI:37565"/>
    </ligand>
</feature>
<gene>
    <name evidence="5" type="primary">hflX</name>
    <name evidence="9" type="ORF">A2V81_01025</name>
</gene>
<organism evidence="9 10">
    <name type="scientific">Candidatus Abawacabacteria bacterium RBG_16_42_10</name>
    <dbReference type="NCBI Taxonomy" id="1817814"/>
    <lineage>
        <taxon>Bacteria</taxon>
        <taxon>Candidatus Abawacaibacteriota</taxon>
    </lineage>
</organism>
<keyword evidence="1 7" id="KW-0479">Metal-binding</keyword>
<keyword evidence="3 7" id="KW-0460">Magnesium</keyword>
<comment type="similarity">
    <text evidence="5">Belongs to the TRAFAC class OBG-HflX-like GTPase superfamily. HflX GTPase family.</text>
</comment>
<evidence type="ECO:0000256" key="6">
    <source>
        <dbReference type="PIRSR" id="PIRSR006809-1"/>
    </source>
</evidence>
<name>A0A1F4XLE3_9BACT</name>
<evidence type="ECO:0000256" key="3">
    <source>
        <dbReference type="ARBA" id="ARBA00022842"/>
    </source>
</evidence>
<feature type="binding site" evidence="6">
    <location>
        <begin position="321"/>
        <end position="324"/>
    </location>
    <ligand>
        <name>GTP</name>
        <dbReference type="ChEBI" id="CHEBI:37565"/>
    </ligand>
</feature>
<feature type="binding site" evidence="6">
    <location>
        <begin position="255"/>
        <end position="258"/>
    </location>
    <ligand>
        <name>GTP</name>
        <dbReference type="ChEBI" id="CHEBI:37565"/>
    </ligand>
</feature>
<dbReference type="GO" id="GO:0046872">
    <property type="term" value="F:metal ion binding"/>
    <property type="evidence" value="ECO:0007669"/>
    <property type="project" value="UniProtKB-KW"/>
</dbReference>
<evidence type="ECO:0000256" key="4">
    <source>
        <dbReference type="ARBA" id="ARBA00023134"/>
    </source>
</evidence>
<evidence type="ECO:0000256" key="7">
    <source>
        <dbReference type="PIRSR" id="PIRSR006809-2"/>
    </source>
</evidence>
<feature type="binding site" evidence="7">
    <location>
        <position position="231"/>
    </location>
    <ligand>
        <name>Mg(2+)</name>
        <dbReference type="ChEBI" id="CHEBI:18420"/>
    </ligand>
</feature>
<evidence type="ECO:0000256" key="5">
    <source>
        <dbReference type="HAMAP-Rule" id="MF_00900"/>
    </source>
</evidence>
<evidence type="ECO:0000313" key="10">
    <source>
        <dbReference type="Proteomes" id="UP000177614"/>
    </source>
</evidence>
<dbReference type="HAMAP" id="MF_00900">
    <property type="entry name" value="GTPase_HflX"/>
    <property type="match status" value="1"/>
</dbReference>
<dbReference type="AlphaFoldDB" id="A0A1F4XLE3"/>
<dbReference type="Proteomes" id="UP000177614">
    <property type="component" value="Unassembled WGS sequence"/>
</dbReference>
<dbReference type="GO" id="GO:0043022">
    <property type="term" value="F:ribosome binding"/>
    <property type="evidence" value="ECO:0007669"/>
    <property type="project" value="TreeGrafter"/>
</dbReference>
<dbReference type="InterPro" id="IPR025121">
    <property type="entry name" value="GTPase_HflX_N"/>
</dbReference>
<dbReference type="Gene3D" id="3.40.50.11060">
    <property type="entry name" value="GTPase HflX, N-terminal domain"/>
    <property type="match status" value="1"/>
</dbReference>
<comment type="function">
    <text evidence="5">GTPase that associates with the 50S ribosomal subunit and may have a role during protein synthesis or ribosome biogenesis.</text>
</comment>
<dbReference type="InterPro" id="IPR006073">
    <property type="entry name" value="GTP-bd"/>
</dbReference>
<dbReference type="PIRSF" id="PIRSF006809">
    <property type="entry name" value="GTP-binding_hflX_prd"/>
    <property type="match status" value="1"/>
</dbReference>
<dbReference type="Pfam" id="PF16360">
    <property type="entry name" value="GTP-bdg_M"/>
    <property type="match status" value="1"/>
</dbReference>
<comment type="subcellular location">
    <subcellularLocation>
        <location evidence="5">Cytoplasm</location>
    </subcellularLocation>
    <text evidence="5">May associate with membranes.</text>
</comment>
<keyword evidence="2 5" id="KW-0547">Nucleotide-binding</keyword>